<dbReference type="STRING" id="1817883.A3G31_12145"/>
<dbReference type="Proteomes" id="UP000178082">
    <property type="component" value="Unassembled WGS sequence"/>
</dbReference>
<comment type="caution">
    <text evidence="2">The sequence shown here is derived from an EMBL/GenBank/DDBJ whole genome shotgun (WGS) entry which is preliminary data.</text>
</comment>
<reference evidence="2 3" key="1">
    <citation type="journal article" date="2016" name="Nat. Commun.">
        <title>Thousands of microbial genomes shed light on interconnected biogeochemical processes in an aquifer system.</title>
        <authorList>
            <person name="Anantharaman K."/>
            <person name="Brown C.T."/>
            <person name="Hug L.A."/>
            <person name="Sharon I."/>
            <person name="Castelle C.J."/>
            <person name="Probst A.J."/>
            <person name="Thomas B.C."/>
            <person name="Singh A."/>
            <person name="Wilkins M.J."/>
            <person name="Karaoz U."/>
            <person name="Brodie E.L."/>
            <person name="Williams K.H."/>
            <person name="Hubbard S.S."/>
            <person name="Banfield J.F."/>
        </authorList>
    </citation>
    <scope>NUCLEOTIDE SEQUENCE [LARGE SCALE GENOMIC DNA]</scope>
</reference>
<gene>
    <name evidence="2" type="ORF">A3G31_12145</name>
</gene>
<dbReference type="PANTHER" id="PTHR43751">
    <property type="entry name" value="SULFATASE"/>
    <property type="match status" value="1"/>
</dbReference>
<dbReference type="InterPro" id="IPR000917">
    <property type="entry name" value="Sulfatase_N"/>
</dbReference>
<dbReference type="InterPro" id="IPR052701">
    <property type="entry name" value="GAG_Ulvan_Degrading_Sulfatases"/>
</dbReference>
<dbReference type="PANTHER" id="PTHR43751:SF3">
    <property type="entry name" value="SULFATASE N-TERMINAL DOMAIN-CONTAINING PROTEIN"/>
    <property type="match status" value="1"/>
</dbReference>
<dbReference type="EMBL" id="MGDI01000010">
    <property type="protein sequence ID" value="OGL54625.1"/>
    <property type="molecule type" value="Genomic_DNA"/>
</dbReference>
<proteinExistence type="predicted"/>
<dbReference type="CDD" id="cd16148">
    <property type="entry name" value="sulfatase_like"/>
    <property type="match status" value="1"/>
</dbReference>
<evidence type="ECO:0000313" key="2">
    <source>
        <dbReference type="EMBL" id="OGL54625.1"/>
    </source>
</evidence>
<dbReference type="Gene3D" id="3.40.720.10">
    <property type="entry name" value="Alkaline Phosphatase, subunit A"/>
    <property type="match status" value="1"/>
</dbReference>
<dbReference type="AlphaFoldDB" id="A0A1F7SLH5"/>
<protein>
    <recommendedName>
        <fullName evidence="1">Sulfatase N-terminal domain-containing protein</fullName>
    </recommendedName>
</protein>
<dbReference type="Pfam" id="PF00884">
    <property type="entry name" value="Sulfatase"/>
    <property type="match status" value="1"/>
</dbReference>
<dbReference type="InterPro" id="IPR017850">
    <property type="entry name" value="Alkaline_phosphatase_core_sf"/>
</dbReference>
<sequence>MKYFCKYKTFLLQVFILSFLLLPFYRCDFLPIFPDAPKYILFISVDTLRADHLGCYGYSRETSPAIDKIAKEGTLFENVACQRGITLPSLASIMTSKYTSQHKLTENVRNNILPDDKITLAEYLIKNGYFTRAFSASGLVRPEFGILQGFKEATFELDERKLTDRAVSWLNNFIMKKPKEKFFMWIHYLDPHEPYTGKKPYIDRFELNYKGNYGNEIDSNAAEKIFLEKKTLSKEDYDHLIALYDSQISRIDEFIGKLIEELKRLGIYNKTLLVFFADHGEELYEHNFYIQHQRSVYESVLRIPVIIRYPEKIPENRRIKNVVESIDIMPTVLEFCGIKPTDKTSGTSLKPLLEGKELKKDFGVSEWNNSIFILKTSGWAYIYNPKGIWPTDPRFEVGEYPVAKEELYNIKLDPKQKNNLVSKNREFADTLRAKVMTWMTSTLSKEEWSKEFKVEEKPKLTKKMEEALKSLGYIK</sequence>
<name>A0A1F7SLH5_9BACT</name>
<dbReference type="SUPFAM" id="SSF53649">
    <property type="entry name" value="Alkaline phosphatase-like"/>
    <property type="match status" value="1"/>
</dbReference>
<feature type="domain" description="Sulfatase N-terminal" evidence="1">
    <location>
        <begin position="39"/>
        <end position="337"/>
    </location>
</feature>
<evidence type="ECO:0000313" key="3">
    <source>
        <dbReference type="Proteomes" id="UP000178082"/>
    </source>
</evidence>
<evidence type="ECO:0000259" key="1">
    <source>
        <dbReference type="Pfam" id="PF00884"/>
    </source>
</evidence>
<accession>A0A1F7SLH5</accession>
<organism evidence="2 3">
    <name type="scientific">Candidatus Schekmanbacteria bacterium RIFCSPLOWO2_12_FULL_38_15</name>
    <dbReference type="NCBI Taxonomy" id="1817883"/>
    <lineage>
        <taxon>Bacteria</taxon>
        <taxon>Candidatus Schekmaniibacteriota</taxon>
    </lineage>
</organism>